<dbReference type="Proteomes" id="UP000663846">
    <property type="component" value="Unassembled WGS sequence"/>
</dbReference>
<gene>
    <name evidence="1" type="ORF">RDB_LOCUS145679</name>
</gene>
<dbReference type="EMBL" id="CAJMWS010000552">
    <property type="protein sequence ID" value="CAE6451015.1"/>
    <property type="molecule type" value="Genomic_DNA"/>
</dbReference>
<name>A0A8H3B9F4_9AGAM</name>
<evidence type="ECO:0000313" key="2">
    <source>
        <dbReference type="Proteomes" id="UP000663846"/>
    </source>
</evidence>
<comment type="caution">
    <text evidence="1">The sequence shown here is derived from an EMBL/GenBank/DDBJ whole genome shotgun (WGS) entry which is preliminary data.</text>
</comment>
<dbReference type="AlphaFoldDB" id="A0A8H3B9F4"/>
<sequence>MALYALRIKSQFPRKLYAYLFYFSTTGQSIRPLYLGVYGSYHIDPSLEPYGELTCGYINDDMIPGALSFGLTPDDGYFQLFLTTAPGDFDSLAQPSPFIDPQTDHTISAGITDQYGDGLESRKHSSLGLCRTEPLELAKVPSGAFDGHSTEVLITQAFDVTIFERQNVSMKKRSEHSERAALPESAVLELFAEHDIAVEAARWGVVNLKVKCR</sequence>
<evidence type="ECO:0000313" key="1">
    <source>
        <dbReference type="EMBL" id="CAE6451015.1"/>
    </source>
</evidence>
<organism evidence="1 2">
    <name type="scientific">Rhizoctonia solani</name>
    <dbReference type="NCBI Taxonomy" id="456999"/>
    <lineage>
        <taxon>Eukaryota</taxon>
        <taxon>Fungi</taxon>
        <taxon>Dikarya</taxon>
        <taxon>Basidiomycota</taxon>
        <taxon>Agaricomycotina</taxon>
        <taxon>Agaricomycetes</taxon>
        <taxon>Cantharellales</taxon>
        <taxon>Ceratobasidiaceae</taxon>
        <taxon>Rhizoctonia</taxon>
    </lineage>
</organism>
<protein>
    <submittedName>
        <fullName evidence="1">Uncharacterized protein</fullName>
    </submittedName>
</protein>
<proteinExistence type="predicted"/>
<reference evidence="1" key="1">
    <citation type="submission" date="2021-01" db="EMBL/GenBank/DDBJ databases">
        <authorList>
            <person name="Kaushik A."/>
        </authorList>
    </citation>
    <scope>NUCLEOTIDE SEQUENCE</scope>
    <source>
        <strain evidence="1">AG1-1C</strain>
    </source>
</reference>
<accession>A0A8H3B9F4</accession>